<proteinExistence type="predicted"/>
<comment type="caution">
    <text evidence="1">The sequence shown here is derived from an EMBL/GenBank/DDBJ whole genome shotgun (WGS) entry which is preliminary data.</text>
</comment>
<dbReference type="AlphaFoldDB" id="A0A415G486"/>
<dbReference type="EMBL" id="QRNJ01000068">
    <property type="protein sequence ID" value="RHK35117.1"/>
    <property type="molecule type" value="Genomic_DNA"/>
</dbReference>
<evidence type="ECO:0000313" key="2">
    <source>
        <dbReference type="Proteomes" id="UP000283497"/>
    </source>
</evidence>
<protein>
    <submittedName>
        <fullName evidence="1">Uncharacterized protein</fullName>
    </submittedName>
</protein>
<sequence>MMRMRRFKLHTGEYPVYELTKENYLTKTKKDKRYSAVGKDQCKRDFAVCPACDNPIQIIGIYKKLENTDKPYGRHYNHDTAIAKHNEQAYQFCPYASNHYDVTRDMKKEKMTDYERDIYRSTRNNFDLAVAILESDLGILVTKNMAEHMLKEYVASKAHMYYWATLYNIPWMLLYFSTSRPCYGLIVKKESSLYQYLIKRKDVRFTPYSFRKGYVRVENNGYFLNLKYTLLDHKRRVVNDEVVEEIWLELYSVNSKGEFDTEYRQKFVINEYRFPNLVAAPKYRRQWLIDLAKNIMPEI</sequence>
<evidence type="ECO:0000313" key="1">
    <source>
        <dbReference type="EMBL" id="RHK35117.1"/>
    </source>
</evidence>
<organism evidence="1 2">
    <name type="scientific">Anaerobutyricum hallii</name>
    <dbReference type="NCBI Taxonomy" id="39488"/>
    <lineage>
        <taxon>Bacteria</taxon>
        <taxon>Bacillati</taxon>
        <taxon>Bacillota</taxon>
        <taxon>Clostridia</taxon>
        <taxon>Lachnospirales</taxon>
        <taxon>Lachnospiraceae</taxon>
        <taxon>Anaerobutyricum</taxon>
    </lineage>
</organism>
<name>A0A415G486_9FIRM</name>
<gene>
    <name evidence="1" type="ORF">DW068_13920</name>
</gene>
<reference evidence="1 2" key="1">
    <citation type="submission" date="2018-08" db="EMBL/GenBank/DDBJ databases">
        <title>A genome reference for cultivated species of the human gut microbiota.</title>
        <authorList>
            <person name="Zou Y."/>
            <person name="Xue W."/>
            <person name="Luo G."/>
        </authorList>
    </citation>
    <scope>NUCLEOTIDE SEQUENCE [LARGE SCALE GENOMIC DNA]</scope>
    <source>
        <strain evidence="1 2">AF45-14BH</strain>
    </source>
</reference>
<accession>A0A415G486</accession>
<dbReference type="Proteomes" id="UP000283497">
    <property type="component" value="Unassembled WGS sequence"/>
</dbReference>